<feature type="domain" description="Methyltransferase type 11" evidence="1">
    <location>
        <begin position="45"/>
        <end position="141"/>
    </location>
</feature>
<reference evidence="2 3" key="1">
    <citation type="journal article" date="2021" name="Int. J. Syst. Evol. Microbiol.">
        <title>Amazonocrinis nigriterrae gen. nov., sp. nov., Atlanticothrix silvestris gen. nov., sp. nov. and Dendronalium phyllosphericum gen. nov., sp. nov., nostocacean cyanobacteria from Brazilian environments.</title>
        <authorList>
            <person name="Alvarenga D.O."/>
            <person name="Andreote A.P.D."/>
            <person name="Branco L.H.Z."/>
            <person name="Delbaje E."/>
            <person name="Cruz R.B."/>
            <person name="Varani A.M."/>
            <person name="Fiore M.F."/>
        </authorList>
    </citation>
    <scope>NUCLEOTIDE SEQUENCE [LARGE SCALE GENOMIC DNA]</scope>
    <source>
        <strain evidence="2 3">CENA67</strain>
    </source>
</reference>
<organism evidence="2 3">
    <name type="scientific">Amazonocrinis nigriterrae CENA67</name>
    <dbReference type="NCBI Taxonomy" id="2794033"/>
    <lineage>
        <taxon>Bacteria</taxon>
        <taxon>Bacillati</taxon>
        <taxon>Cyanobacteriota</taxon>
        <taxon>Cyanophyceae</taxon>
        <taxon>Nostocales</taxon>
        <taxon>Nostocaceae</taxon>
        <taxon>Amazonocrinis</taxon>
        <taxon>Amazonocrinis nigriterrae</taxon>
    </lineage>
</organism>
<dbReference type="EMBL" id="JAECZC010000022">
    <property type="protein sequence ID" value="MBH8563283.1"/>
    <property type="molecule type" value="Genomic_DNA"/>
</dbReference>
<protein>
    <submittedName>
        <fullName evidence="2">Class I SAM-dependent methyltransferase</fullName>
    </submittedName>
</protein>
<gene>
    <name evidence="2" type="ORF">I8748_13990</name>
</gene>
<evidence type="ECO:0000313" key="2">
    <source>
        <dbReference type="EMBL" id="MBH8563283.1"/>
    </source>
</evidence>
<comment type="caution">
    <text evidence="2">The sequence shown here is derived from an EMBL/GenBank/DDBJ whole genome shotgun (WGS) entry which is preliminary data.</text>
</comment>
<name>A0A8J7HT35_9NOST</name>
<keyword evidence="3" id="KW-1185">Reference proteome</keyword>
<proteinExistence type="predicted"/>
<evidence type="ECO:0000313" key="3">
    <source>
        <dbReference type="Proteomes" id="UP000632766"/>
    </source>
</evidence>
<dbReference type="Proteomes" id="UP000632766">
    <property type="component" value="Unassembled WGS sequence"/>
</dbReference>
<dbReference type="Pfam" id="PF08241">
    <property type="entry name" value="Methyltransf_11"/>
    <property type="match status" value="1"/>
</dbReference>
<dbReference type="GO" id="GO:0032259">
    <property type="term" value="P:methylation"/>
    <property type="evidence" value="ECO:0007669"/>
    <property type="project" value="UniProtKB-KW"/>
</dbReference>
<dbReference type="PANTHER" id="PTHR43591:SF24">
    <property type="entry name" value="2-METHOXY-6-POLYPRENYL-1,4-BENZOQUINOL METHYLASE, MITOCHONDRIAL"/>
    <property type="match status" value="1"/>
</dbReference>
<dbReference type="InterPro" id="IPR013216">
    <property type="entry name" value="Methyltransf_11"/>
</dbReference>
<dbReference type="PANTHER" id="PTHR43591">
    <property type="entry name" value="METHYLTRANSFERASE"/>
    <property type="match status" value="1"/>
</dbReference>
<sequence>MIETIVRKQYNELAAVYDLRWKSYIANTLSFLKTWAEISSTDIVLDVACGTGEFERLLLAEYSSQQIVGVDISDKMLAIAQKKCSAYPQVSFETASASSLPFDSNSFDVIVSANSFHHFNHPLTALKEMRRVLKPDGKVIILDWCRDYLLCQICDILLKAFDSAHQQCYTQNEFHRLLEDGNLAVSRTTRIRFGVVWGLMVATASLKE</sequence>
<dbReference type="Gene3D" id="3.40.50.150">
    <property type="entry name" value="Vaccinia Virus protein VP39"/>
    <property type="match status" value="1"/>
</dbReference>
<keyword evidence="2" id="KW-0489">Methyltransferase</keyword>
<dbReference type="CDD" id="cd02440">
    <property type="entry name" value="AdoMet_MTases"/>
    <property type="match status" value="1"/>
</dbReference>
<dbReference type="AlphaFoldDB" id="A0A8J7HT35"/>
<dbReference type="SUPFAM" id="SSF53335">
    <property type="entry name" value="S-adenosyl-L-methionine-dependent methyltransferases"/>
    <property type="match status" value="1"/>
</dbReference>
<keyword evidence="2" id="KW-0808">Transferase</keyword>
<accession>A0A8J7HT35</accession>
<dbReference type="GO" id="GO:0008757">
    <property type="term" value="F:S-adenosylmethionine-dependent methyltransferase activity"/>
    <property type="evidence" value="ECO:0007669"/>
    <property type="project" value="InterPro"/>
</dbReference>
<dbReference type="InterPro" id="IPR029063">
    <property type="entry name" value="SAM-dependent_MTases_sf"/>
</dbReference>
<evidence type="ECO:0000259" key="1">
    <source>
        <dbReference type="Pfam" id="PF08241"/>
    </source>
</evidence>
<dbReference type="RefSeq" id="WP_198125166.1">
    <property type="nucleotide sequence ID" value="NZ_JAECZC010000022.1"/>
</dbReference>